<accession>A0ABP0UNN3</accession>
<feature type="signal peptide" evidence="6">
    <location>
        <begin position="1"/>
        <end position="32"/>
    </location>
</feature>
<evidence type="ECO:0000256" key="4">
    <source>
        <dbReference type="ARBA" id="ARBA00022525"/>
    </source>
</evidence>
<keyword evidence="5 6" id="KW-0732">Signal</keyword>
<organism evidence="7 8">
    <name type="scientific">Sphagnum troendelagicum</name>
    <dbReference type="NCBI Taxonomy" id="128251"/>
    <lineage>
        <taxon>Eukaryota</taxon>
        <taxon>Viridiplantae</taxon>
        <taxon>Streptophyta</taxon>
        <taxon>Embryophyta</taxon>
        <taxon>Bryophyta</taxon>
        <taxon>Sphagnophytina</taxon>
        <taxon>Sphagnopsida</taxon>
        <taxon>Sphagnales</taxon>
        <taxon>Sphagnaceae</taxon>
        <taxon>Sphagnum</taxon>
    </lineage>
</organism>
<sequence>MMQTIPVTWMQMVITLLVIFLVAIKMPEVVHARDSVDIVNQLDSTFTLHCRSRDNDLIQHDITAGEDFAFSFNENIWGTTEFWCNFWWGNKSQEFTVWKGSDIRGTHKQICAQCMYYVRPDGFYVGQRNGPPPTFMDPWLT</sequence>
<feature type="chain" id="PRO_5045012891" description="S-protein homolog" evidence="6">
    <location>
        <begin position="33"/>
        <end position="141"/>
    </location>
</feature>
<keyword evidence="8" id="KW-1185">Reference proteome</keyword>
<comment type="similarity">
    <text evidence="2 6">Belongs to the plant self-incompatibility (S1) protein family.</text>
</comment>
<dbReference type="Proteomes" id="UP001497512">
    <property type="component" value="Chromosome 5"/>
</dbReference>
<evidence type="ECO:0000313" key="8">
    <source>
        <dbReference type="Proteomes" id="UP001497512"/>
    </source>
</evidence>
<keyword evidence="4 6" id="KW-0964">Secreted</keyword>
<evidence type="ECO:0000256" key="1">
    <source>
        <dbReference type="ARBA" id="ARBA00004613"/>
    </source>
</evidence>
<evidence type="ECO:0000256" key="3">
    <source>
        <dbReference type="ARBA" id="ARBA00022471"/>
    </source>
</evidence>
<keyword evidence="3 6" id="KW-0713">Self-incompatibility</keyword>
<proteinExistence type="inferred from homology"/>
<dbReference type="PANTHER" id="PTHR31232">
    <property type="match status" value="1"/>
</dbReference>
<comment type="subcellular location">
    <subcellularLocation>
        <location evidence="1 6">Secreted</location>
    </subcellularLocation>
</comment>
<evidence type="ECO:0000313" key="7">
    <source>
        <dbReference type="EMBL" id="CAK9226190.1"/>
    </source>
</evidence>
<name>A0ABP0UNN3_9BRYO</name>
<dbReference type="InterPro" id="IPR010264">
    <property type="entry name" value="Self-incomp_S1"/>
</dbReference>
<reference evidence="7" key="1">
    <citation type="submission" date="2024-02" db="EMBL/GenBank/DDBJ databases">
        <authorList>
            <consortium name="ELIXIR-Norway"/>
            <consortium name="Elixir Norway"/>
        </authorList>
    </citation>
    <scope>NUCLEOTIDE SEQUENCE</scope>
</reference>
<evidence type="ECO:0000256" key="6">
    <source>
        <dbReference type="RuleBase" id="RU367044"/>
    </source>
</evidence>
<protein>
    <recommendedName>
        <fullName evidence="6">S-protein homolog</fullName>
    </recommendedName>
</protein>
<gene>
    <name evidence="7" type="ORF">CSSPTR1EN2_LOCUS18115</name>
</gene>
<evidence type="ECO:0000256" key="2">
    <source>
        <dbReference type="ARBA" id="ARBA00005581"/>
    </source>
</evidence>
<evidence type="ECO:0000256" key="5">
    <source>
        <dbReference type="ARBA" id="ARBA00022729"/>
    </source>
</evidence>
<dbReference type="Pfam" id="PF05938">
    <property type="entry name" value="Self-incomp_S1"/>
    <property type="match status" value="1"/>
</dbReference>
<dbReference type="EMBL" id="OZ019897">
    <property type="protein sequence ID" value="CAK9226190.1"/>
    <property type="molecule type" value="Genomic_DNA"/>
</dbReference>
<dbReference type="PANTHER" id="PTHR31232:SF18">
    <property type="entry name" value="S-PROTEIN HOMOLOG"/>
    <property type="match status" value="1"/>
</dbReference>